<feature type="domain" description="EAL" evidence="2">
    <location>
        <begin position="518"/>
        <end position="772"/>
    </location>
</feature>
<gene>
    <name evidence="5" type="ORF">GCM10009304_02990</name>
</gene>
<evidence type="ECO:0000259" key="4">
    <source>
        <dbReference type="PROSITE" id="PS50887"/>
    </source>
</evidence>
<dbReference type="Pfam" id="PF00672">
    <property type="entry name" value="HAMP"/>
    <property type="match status" value="1"/>
</dbReference>
<dbReference type="GO" id="GO:0071111">
    <property type="term" value="F:cyclic-guanylate-specific phosphodiesterase activity"/>
    <property type="evidence" value="ECO:0007669"/>
    <property type="project" value="InterPro"/>
</dbReference>
<dbReference type="InterPro" id="IPR001633">
    <property type="entry name" value="EAL_dom"/>
</dbReference>
<dbReference type="SUPFAM" id="SSF141868">
    <property type="entry name" value="EAL domain-like"/>
    <property type="match status" value="1"/>
</dbReference>
<keyword evidence="1" id="KW-0472">Membrane</keyword>
<dbReference type="PANTHER" id="PTHR33121:SF71">
    <property type="entry name" value="OXYGEN SENSOR PROTEIN DOSP"/>
    <property type="match status" value="1"/>
</dbReference>
<feature type="domain" description="GGDEF" evidence="4">
    <location>
        <begin position="378"/>
        <end position="511"/>
    </location>
</feature>
<dbReference type="SUPFAM" id="SSF55073">
    <property type="entry name" value="Nucleotide cyclase"/>
    <property type="match status" value="1"/>
</dbReference>
<dbReference type="GO" id="GO:0016020">
    <property type="term" value="C:membrane"/>
    <property type="evidence" value="ECO:0007669"/>
    <property type="project" value="InterPro"/>
</dbReference>
<dbReference type="InterPro" id="IPR043128">
    <property type="entry name" value="Rev_trsase/Diguanyl_cyclase"/>
</dbReference>
<dbReference type="PROSITE" id="PS50885">
    <property type="entry name" value="HAMP"/>
    <property type="match status" value="1"/>
</dbReference>
<dbReference type="Proteomes" id="UP000635983">
    <property type="component" value="Unassembled WGS sequence"/>
</dbReference>
<dbReference type="Gene3D" id="3.30.70.270">
    <property type="match status" value="1"/>
</dbReference>
<dbReference type="PROSITE" id="PS50883">
    <property type="entry name" value="EAL"/>
    <property type="match status" value="1"/>
</dbReference>
<dbReference type="Pfam" id="PF00563">
    <property type="entry name" value="EAL"/>
    <property type="match status" value="1"/>
</dbReference>
<name>A0A917URW8_9PSED</name>
<dbReference type="InterPro" id="IPR003660">
    <property type="entry name" value="HAMP_dom"/>
</dbReference>
<accession>A0A917URW8</accession>
<dbReference type="SMART" id="SM00304">
    <property type="entry name" value="HAMP"/>
    <property type="match status" value="1"/>
</dbReference>
<sequence length="780" mass="85755">MTPSRSFRARITWVLLTLLGLTVGLVYVATQVATGDAVKRQAEEQLQVGAKVFLRQLDVRNRQLSDALQVLASDFGFKDAMSSGDVPTIRSALANYGARVEANGVLLLGLDGRVVAAVGDAFKEGEPFPYLDLLVAKEGQAEEPAVIPAHDGPSLLVGALVRVPLPIGYVVMGFPLDDRLIQEFRALTHLDVSVVALEDGKVTGSSTTLDADQFQAWLDTTHVDSISEESELRGEHFIESRLVLADRGKRQVIVSLQRSVDAAMASFHALKTRILWIAIVAFAGSLFIALLLGRSVSRPLSQLADAAERIGEGDYQAPIDIERRDELGTLARSLQHMQRGIAERERQLAHTALHDPLTGLPNRALIQERLANAIAAVRPTALLYLGVANFRALRERFVPAESDELLRQLGSRVGQFSQRGNRPARVLGDEFLLLLDQCDQERAVALAVELLQSLKPPIFVGSHEAFLECRVGIAIYPADGSGVDELINRAAIAMHDATNQPGRLMLYEQGRDASHLRQVALIRDLRHAAERCELLLHYQPKVSLDGTPVAGRAEALLRWQHPQFGMVSPGEFIPLAERTGNISRLTHWVIEEVMRQVAEWAGRGLHVEVSLNISSDDLLDVHLPSRVEALLTRYGVPPTQLQFEITESSFLRDPELGLSILHALRGLGITFSVDDFGTGYSSLTQLRRMPVQELKIDQSFIRELDESSGDAVIVKSTIDMSHSLGLSVVAEGVEYARSLKLLQRWGCDVVQGYLISRPLPAADFEAWLVRSPQILVEAFS</sequence>
<dbReference type="Gene3D" id="6.10.340.10">
    <property type="match status" value="1"/>
</dbReference>
<dbReference type="CDD" id="cd01948">
    <property type="entry name" value="EAL"/>
    <property type="match status" value="1"/>
</dbReference>
<dbReference type="RefSeq" id="WP_188981365.1">
    <property type="nucleotide sequence ID" value="NZ_BMPO01000001.1"/>
</dbReference>
<evidence type="ECO:0000259" key="3">
    <source>
        <dbReference type="PROSITE" id="PS50885"/>
    </source>
</evidence>
<dbReference type="PROSITE" id="PS50887">
    <property type="entry name" value="GGDEF"/>
    <property type="match status" value="1"/>
</dbReference>
<dbReference type="InterPro" id="IPR029787">
    <property type="entry name" value="Nucleotide_cyclase"/>
</dbReference>
<evidence type="ECO:0000256" key="1">
    <source>
        <dbReference type="SAM" id="Phobius"/>
    </source>
</evidence>
<dbReference type="EMBL" id="BMPO01000001">
    <property type="protein sequence ID" value="GGJ80637.1"/>
    <property type="molecule type" value="Genomic_DNA"/>
</dbReference>
<dbReference type="InterPro" id="IPR000160">
    <property type="entry name" value="GGDEF_dom"/>
</dbReference>
<protein>
    <submittedName>
        <fullName evidence="5">GGDEF domain-containing protein</fullName>
    </submittedName>
</protein>
<dbReference type="Pfam" id="PF00990">
    <property type="entry name" value="GGDEF"/>
    <property type="match status" value="1"/>
</dbReference>
<dbReference type="NCBIfam" id="TIGR00254">
    <property type="entry name" value="GGDEF"/>
    <property type="match status" value="1"/>
</dbReference>
<reference evidence="5" key="2">
    <citation type="submission" date="2020-09" db="EMBL/GenBank/DDBJ databases">
        <authorList>
            <person name="Sun Q."/>
            <person name="Ohkuma M."/>
        </authorList>
    </citation>
    <scope>NUCLEOTIDE SEQUENCE</scope>
    <source>
        <strain evidence="5">JCM 30078</strain>
    </source>
</reference>
<dbReference type="InterPro" id="IPR035919">
    <property type="entry name" value="EAL_sf"/>
</dbReference>
<dbReference type="CDD" id="cd06225">
    <property type="entry name" value="HAMP"/>
    <property type="match status" value="1"/>
</dbReference>
<dbReference type="InterPro" id="IPR050706">
    <property type="entry name" value="Cyclic-di-GMP_PDE-like"/>
</dbReference>
<organism evidence="5 6">
    <name type="scientific">Pseudomonas matsuisoli</name>
    <dbReference type="NCBI Taxonomy" id="1515666"/>
    <lineage>
        <taxon>Bacteria</taxon>
        <taxon>Pseudomonadati</taxon>
        <taxon>Pseudomonadota</taxon>
        <taxon>Gammaproteobacteria</taxon>
        <taxon>Pseudomonadales</taxon>
        <taxon>Pseudomonadaceae</taxon>
        <taxon>Pseudomonas</taxon>
    </lineage>
</organism>
<feature type="transmembrane region" description="Helical" evidence="1">
    <location>
        <begin position="274"/>
        <end position="293"/>
    </location>
</feature>
<proteinExistence type="predicted"/>
<evidence type="ECO:0000313" key="5">
    <source>
        <dbReference type="EMBL" id="GGJ80637.1"/>
    </source>
</evidence>
<evidence type="ECO:0000259" key="2">
    <source>
        <dbReference type="PROSITE" id="PS50883"/>
    </source>
</evidence>
<keyword evidence="1" id="KW-0812">Transmembrane</keyword>
<dbReference type="Gene3D" id="3.20.20.450">
    <property type="entry name" value="EAL domain"/>
    <property type="match status" value="1"/>
</dbReference>
<dbReference type="SUPFAM" id="SSF158472">
    <property type="entry name" value="HAMP domain-like"/>
    <property type="match status" value="1"/>
</dbReference>
<comment type="caution">
    <text evidence="5">The sequence shown here is derived from an EMBL/GenBank/DDBJ whole genome shotgun (WGS) entry which is preliminary data.</text>
</comment>
<dbReference type="AlphaFoldDB" id="A0A917URW8"/>
<keyword evidence="1" id="KW-1133">Transmembrane helix</keyword>
<dbReference type="InterPro" id="IPR029150">
    <property type="entry name" value="dCache_3"/>
</dbReference>
<dbReference type="GO" id="GO:0007165">
    <property type="term" value="P:signal transduction"/>
    <property type="evidence" value="ECO:0007669"/>
    <property type="project" value="InterPro"/>
</dbReference>
<dbReference type="PANTHER" id="PTHR33121">
    <property type="entry name" value="CYCLIC DI-GMP PHOSPHODIESTERASE PDEF"/>
    <property type="match status" value="1"/>
</dbReference>
<keyword evidence="6" id="KW-1185">Reference proteome</keyword>
<dbReference type="Pfam" id="PF14827">
    <property type="entry name" value="dCache_3"/>
    <property type="match status" value="1"/>
</dbReference>
<evidence type="ECO:0000313" key="6">
    <source>
        <dbReference type="Proteomes" id="UP000635983"/>
    </source>
</evidence>
<feature type="domain" description="HAMP" evidence="3">
    <location>
        <begin position="294"/>
        <end position="346"/>
    </location>
</feature>
<dbReference type="SMART" id="SM00052">
    <property type="entry name" value="EAL"/>
    <property type="match status" value="1"/>
</dbReference>
<reference evidence="5" key="1">
    <citation type="journal article" date="2014" name="Int. J. Syst. Evol. Microbiol.">
        <title>Complete genome sequence of Corynebacterium casei LMG S-19264T (=DSM 44701T), isolated from a smear-ripened cheese.</title>
        <authorList>
            <consortium name="US DOE Joint Genome Institute (JGI-PGF)"/>
            <person name="Walter F."/>
            <person name="Albersmeier A."/>
            <person name="Kalinowski J."/>
            <person name="Ruckert C."/>
        </authorList>
    </citation>
    <scope>NUCLEOTIDE SEQUENCE</scope>
    <source>
        <strain evidence="5">JCM 30078</strain>
    </source>
</reference>
<dbReference type="SMART" id="SM00267">
    <property type="entry name" value="GGDEF"/>
    <property type="match status" value="1"/>
</dbReference>
<dbReference type="CDD" id="cd01949">
    <property type="entry name" value="GGDEF"/>
    <property type="match status" value="1"/>
</dbReference>